<evidence type="ECO:0000256" key="3">
    <source>
        <dbReference type="ARBA" id="ARBA00022989"/>
    </source>
</evidence>
<feature type="transmembrane region" description="Helical" evidence="5">
    <location>
        <begin position="103"/>
        <end position="126"/>
    </location>
</feature>
<evidence type="ECO:0000313" key="7">
    <source>
        <dbReference type="EMBL" id="QTA89554.1"/>
    </source>
</evidence>
<feature type="transmembrane region" description="Helical" evidence="5">
    <location>
        <begin position="39"/>
        <end position="57"/>
    </location>
</feature>
<organism evidence="7 8">
    <name type="scientific">Desulfonema magnum</name>
    <dbReference type="NCBI Taxonomy" id="45655"/>
    <lineage>
        <taxon>Bacteria</taxon>
        <taxon>Pseudomonadati</taxon>
        <taxon>Thermodesulfobacteriota</taxon>
        <taxon>Desulfobacteria</taxon>
        <taxon>Desulfobacterales</taxon>
        <taxon>Desulfococcaceae</taxon>
        <taxon>Desulfonema</taxon>
    </lineage>
</organism>
<name>A0A975BPM5_9BACT</name>
<gene>
    <name evidence="7" type="ORF">dnm_056100</name>
</gene>
<dbReference type="RefSeq" id="WP_276571805.1">
    <property type="nucleotide sequence ID" value="NZ_CP061800.1"/>
</dbReference>
<dbReference type="KEGG" id="dmm:dnm_056100"/>
<keyword evidence="8" id="KW-1185">Reference proteome</keyword>
<keyword evidence="2 5" id="KW-0812">Transmembrane</keyword>
<protein>
    <submittedName>
        <fullName evidence="7">Yip1 domain-containing protein</fullName>
    </submittedName>
</protein>
<keyword evidence="4 5" id="KW-0472">Membrane</keyword>
<evidence type="ECO:0000313" key="8">
    <source>
        <dbReference type="Proteomes" id="UP000663722"/>
    </source>
</evidence>
<keyword evidence="3 5" id="KW-1133">Transmembrane helix</keyword>
<feature type="transmembrane region" description="Helical" evidence="5">
    <location>
        <begin position="146"/>
        <end position="168"/>
    </location>
</feature>
<dbReference type="AlphaFoldDB" id="A0A975BPM5"/>
<evidence type="ECO:0000256" key="5">
    <source>
        <dbReference type="SAM" id="Phobius"/>
    </source>
</evidence>
<dbReference type="Proteomes" id="UP000663722">
    <property type="component" value="Chromosome"/>
</dbReference>
<dbReference type="InterPro" id="IPR006977">
    <property type="entry name" value="Yip1_dom"/>
</dbReference>
<accession>A0A975BPM5</accession>
<evidence type="ECO:0000256" key="4">
    <source>
        <dbReference type="ARBA" id="ARBA00023136"/>
    </source>
</evidence>
<comment type="subcellular location">
    <subcellularLocation>
        <location evidence="1">Membrane</location>
        <topology evidence="1">Multi-pass membrane protein</topology>
    </subcellularLocation>
</comment>
<dbReference type="Pfam" id="PF04893">
    <property type="entry name" value="Yip1"/>
    <property type="match status" value="1"/>
</dbReference>
<reference evidence="7" key="1">
    <citation type="journal article" date="2021" name="Microb. Physiol.">
        <title>Proteogenomic Insights into the Physiology of Marine, Sulfate-Reducing, Filamentous Desulfonema limicola and Desulfonema magnum.</title>
        <authorList>
            <person name="Schnaars V."/>
            <person name="Wohlbrand L."/>
            <person name="Scheve S."/>
            <person name="Hinrichs C."/>
            <person name="Reinhardt R."/>
            <person name="Rabus R."/>
        </authorList>
    </citation>
    <scope>NUCLEOTIDE SEQUENCE</scope>
    <source>
        <strain evidence="7">4be13</strain>
    </source>
</reference>
<proteinExistence type="predicted"/>
<dbReference type="GO" id="GO:0016020">
    <property type="term" value="C:membrane"/>
    <property type="evidence" value="ECO:0007669"/>
    <property type="project" value="UniProtKB-SubCell"/>
</dbReference>
<feature type="domain" description="Yip1" evidence="6">
    <location>
        <begin position="19"/>
        <end position="167"/>
    </location>
</feature>
<evidence type="ECO:0000256" key="1">
    <source>
        <dbReference type="ARBA" id="ARBA00004141"/>
    </source>
</evidence>
<evidence type="ECO:0000256" key="2">
    <source>
        <dbReference type="ARBA" id="ARBA00022692"/>
    </source>
</evidence>
<dbReference type="EMBL" id="CP061800">
    <property type="protein sequence ID" value="QTA89554.1"/>
    <property type="molecule type" value="Genomic_DNA"/>
</dbReference>
<feature type="transmembrane region" description="Helical" evidence="5">
    <location>
        <begin position="69"/>
        <end position="91"/>
    </location>
</feature>
<sequence length="173" mass="19807">MLQKKKSILVFYFETLTQILGHPREFFMKLPQEADWKRSVGFLFVSSLFFTGASLISNMPPNPLFLGSVFFINAMGMTFITAGTAYMIMIMSLGKRVTFTRFLSVYAFSSGVTLLASWLPFFVWLTEPWKWWLIGTGMTKSFDLRWGQAVLIIGVSLLSVMFFFWSLLPIISS</sequence>
<evidence type="ECO:0000259" key="6">
    <source>
        <dbReference type="Pfam" id="PF04893"/>
    </source>
</evidence>